<dbReference type="Proteomes" id="UP000179069">
    <property type="component" value="Unassembled WGS sequence"/>
</dbReference>
<accession>A0A1G1VLM4</accession>
<gene>
    <name evidence="1" type="ORF">A2785_01590</name>
</gene>
<name>A0A1G1VLM4_9BACT</name>
<organism evidence="1 2">
    <name type="scientific">Candidatus Chisholmbacteria bacterium RIFCSPHIGHO2_01_FULL_49_18</name>
    <dbReference type="NCBI Taxonomy" id="1797590"/>
    <lineage>
        <taxon>Bacteria</taxon>
        <taxon>Candidatus Chisholmiibacteriota</taxon>
    </lineage>
</organism>
<protein>
    <submittedName>
        <fullName evidence="1">Uncharacterized protein</fullName>
    </submittedName>
</protein>
<evidence type="ECO:0000313" key="1">
    <source>
        <dbReference type="EMBL" id="OGY16265.1"/>
    </source>
</evidence>
<reference evidence="1 2" key="1">
    <citation type="journal article" date="2016" name="Nat. Commun.">
        <title>Thousands of microbial genomes shed light on interconnected biogeochemical processes in an aquifer system.</title>
        <authorList>
            <person name="Anantharaman K."/>
            <person name="Brown C.T."/>
            <person name="Hug L.A."/>
            <person name="Sharon I."/>
            <person name="Castelle C.J."/>
            <person name="Probst A.J."/>
            <person name="Thomas B.C."/>
            <person name="Singh A."/>
            <person name="Wilkins M.J."/>
            <person name="Karaoz U."/>
            <person name="Brodie E.L."/>
            <person name="Williams K.H."/>
            <person name="Hubbard S.S."/>
            <person name="Banfield J.F."/>
        </authorList>
    </citation>
    <scope>NUCLEOTIDE SEQUENCE [LARGE SCALE GENOMIC DNA]</scope>
</reference>
<evidence type="ECO:0000313" key="2">
    <source>
        <dbReference type="Proteomes" id="UP000179069"/>
    </source>
</evidence>
<sequence>MTGEVPSQFDQTEASREKLQGNLEQLPGPVRYLYERVRGLVTQNEPGYDAYEVNVERFSGLLAEKGVYLIGAPLESVVVYARVENYADFPDVSVAIHRQGEESLGGIVALSTHGLVADLSMDFKKAVYIQKGENQRLNQAQLTALAFTEALLDSLRDAKGKRLIRRQQEKMQPRFIIPVYFMEHTRPQYLTGFIGKEDVPWGE</sequence>
<proteinExistence type="predicted"/>
<dbReference type="EMBL" id="MHCI01000018">
    <property type="protein sequence ID" value="OGY16265.1"/>
    <property type="molecule type" value="Genomic_DNA"/>
</dbReference>
<dbReference type="AlphaFoldDB" id="A0A1G1VLM4"/>
<comment type="caution">
    <text evidence="1">The sequence shown here is derived from an EMBL/GenBank/DDBJ whole genome shotgun (WGS) entry which is preliminary data.</text>
</comment>